<dbReference type="InterPro" id="IPR013024">
    <property type="entry name" value="GGCT-like"/>
</dbReference>
<keyword evidence="1" id="KW-0808">Transferase</keyword>
<dbReference type="Gene3D" id="3.10.490.10">
    <property type="entry name" value="Gamma-glutamyl cyclotransferase-like"/>
    <property type="match status" value="1"/>
</dbReference>
<sequence length="132" mass="14459">MGRLGSPPAGLFVYGTLRCDRVLDGLLRRIPRGVPDSAPGWRVASLAARVYPGLVPGPGAAVGLVLSDLTLPEWRILDDFEDQCYELRPLTLASGRDAVAYVWTVDSEVLASDWDLTSFERDHVAAYVARFQ</sequence>
<comment type="caution">
    <text evidence="4">The sequence shown here is derived from an EMBL/GenBank/DDBJ whole genome shotgun (WGS) entry which is preliminary data.</text>
</comment>
<protein>
    <recommendedName>
        <fullName evidence="2">Putative gamma-glutamylcyclotransferase</fullName>
    </recommendedName>
</protein>
<dbReference type="RefSeq" id="WP_311602257.1">
    <property type="nucleotide sequence ID" value="NZ_JAVREM010000049.1"/>
</dbReference>
<evidence type="ECO:0000313" key="5">
    <source>
        <dbReference type="Proteomes" id="UP001183420"/>
    </source>
</evidence>
<dbReference type="InterPro" id="IPR045038">
    <property type="entry name" value="AIG2-like"/>
</dbReference>
<organism evidence="4 5">
    <name type="scientific">Streptomyces millisiae</name>
    <dbReference type="NCBI Taxonomy" id="3075542"/>
    <lineage>
        <taxon>Bacteria</taxon>
        <taxon>Bacillati</taxon>
        <taxon>Actinomycetota</taxon>
        <taxon>Actinomycetes</taxon>
        <taxon>Kitasatosporales</taxon>
        <taxon>Streptomycetaceae</taxon>
        <taxon>Streptomyces</taxon>
    </lineage>
</organism>
<evidence type="ECO:0000256" key="2">
    <source>
        <dbReference type="ARBA" id="ARBA00030602"/>
    </source>
</evidence>
<gene>
    <name evidence="4" type="ORF">RNC47_26565</name>
</gene>
<dbReference type="Pfam" id="PF06094">
    <property type="entry name" value="GGACT"/>
    <property type="match status" value="1"/>
</dbReference>
<feature type="domain" description="Gamma-glutamylcyclotransferase AIG2-like" evidence="3">
    <location>
        <begin position="11"/>
        <end position="115"/>
    </location>
</feature>
<dbReference type="InterPro" id="IPR009288">
    <property type="entry name" value="AIG2-like_dom"/>
</dbReference>
<evidence type="ECO:0000256" key="1">
    <source>
        <dbReference type="ARBA" id="ARBA00022679"/>
    </source>
</evidence>
<dbReference type="Proteomes" id="UP001183420">
    <property type="component" value="Unassembled WGS sequence"/>
</dbReference>
<proteinExistence type="predicted"/>
<name>A0ABU2LWD8_9ACTN</name>
<dbReference type="PANTHER" id="PTHR31544:SF2">
    <property type="entry name" value="AIG2-LIKE PROTEIN D"/>
    <property type="match status" value="1"/>
</dbReference>
<dbReference type="EMBL" id="JAVREM010000049">
    <property type="protein sequence ID" value="MDT0321904.1"/>
    <property type="molecule type" value="Genomic_DNA"/>
</dbReference>
<reference evidence="5" key="1">
    <citation type="submission" date="2023-07" db="EMBL/GenBank/DDBJ databases">
        <title>30 novel species of actinomycetes from the DSMZ collection.</title>
        <authorList>
            <person name="Nouioui I."/>
        </authorList>
    </citation>
    <scope>NUCLEOTIDE SEQUENCE [LARGE SCALE GENOMIC DNA]</scope>
    <source>
        <strain evidence="5">DSM 44918</strain>
    </source>
</reference>
<dbReference type="PANTHER" id="PTHR31544">
    <property type="entry name" value="AIG2-LIKE PROTEIN D"/>
    <property type="match status" value="1"/>
</dbReference>
<accession>A0ABU2LWD8</accession>
<dbReference type="InterPro" id="IPR036568">
    <property type="entry name" value="GGCT-like_sf"/>
</dbReference>
<evidence type="ECO:0000259" key="3">
    <source>
        <dbReference type="Pfam" id="PF06094"/>
    </source>
</evidence>
<dbReference type="SUPFAM" id="SSF110857">
    <property type="entry name" value="Gamma-glutamyl cyclotransferase-like"/>
    <property type="match status" value="1"/>
</dbReference>
<evidence type="ECO:0000313" key="4">
    <source>
        <dbReference type="EMBL" id="MDT0321904.1"/>
    </source>
</evidence>
<keyword evidence="5" id="KW-1185">Reference proteome</keyword>
<dbReference type="CDD" id="cd06661">
    <property type="entry name" value="GGCT_like"/>
    <property type="match status" value="1"/>
</dbReference>